<evidence type="ECO:0000313" key="2">
    <source>
        <dbReference type="EMBL" id="MBM7814994.1"/>
    </source>
</evidence>
<dbReference type="Proteomes" id="UP000671828">
    <property type="component" value="Chromosome"/>
</dbReference>
<gene>
    <name evidence="3" type="ORF">J7S33_30640</name>
    <name evidence="2" type="ORF">JOE68_005859</name>
</gene>
<evidence type="ECO:0000313" key="3">
    <source>
        <dbReference type="EMBL" id="QTR03253.1"/>
    </source>
</evidence>
<evidence type="ECO:0000313" key="5">
    <source>
        <dbReference type="Proteomes" id="UP001195724"/>
    </source>
</evidence>
<dbReference type="AlphaFoldDB" id="A0A8T8HXB8"/>
<organism evidence="3 4">
    <name type="scientific">Saccharothrix algeriensis</name>
    <dbReference type="NCBI Taxonomy" id="173560"/>
    <lineage>
        <taxon>Bacteria</taxon>
        <taxon>Bacillati</taxon>
        <taxon>Actinomycetota</taxon>
        <taxon>Actinomycetes</taxon>
        <taxon>Pseudonocardiales</taxon>
        <taxon>Pseudonocardiaceae</taxon>
        <taxon>Saccharothrix</taxon>
    </lineage>
</organism>
<name>A0A8T8HXB8_9PSEU</name>
<dbReference type="EMBL" id="JAFBCL010000001">
    <property type="protein sequence ID" value="MBM7814994.1"/>
    <property type="molecule type" value="Genomic_DNA"/>
</dbReference>
<keyword evidence="5" id="KW-1185">Reference proteome</keyword>
<evidence type="ECO:0000313" key="4">
    <source>
        <dbReference type="Proteomes" id="UP000671828"/>
    </source>
</evidence>
<keyword evidence="1" id="KW-1133">Transmembrane helix</keyword>
<evidence type="ECO:0000256" key="1">
    <source>
        <dbReference type="SAM" id="Phobius"/>
    </source>
</evidence>
<dbReference type="EMBL" id="CP072788">
    <property type="protein sequence ID" value="QTR03253.1"/>
    <property type="molecule type" value="Genomic_DNA"/>
</dbReference>
<keyword evidence="1" id="KW-0472">Membrane</keyword>
<dbReference type="Proteomes" id="UP001195724">
    <property type="component" value="Unassembled WGS sequence"/>
</dbReference>
<reference evidence="2 5" key="1">
    <citation type="submission" date="2021-01" db="EMBL/GenBank/DDBJ databases">
        <title>Sequencing the genomes of 1000 actinobacteria strains.</title>
        <authorList>
            <person name="Klenk H.-P."/>
        </authorList>
    </citation>
    <scope>NUCLEOTIDE SEQUENCE [LARGE SCALE GENOMIC DNA]</scope>
    <source>
        <strain evidence="2 5">DSM 44581</strain>
    </source>
</reference>
<dbReference type="RefSeq" id="WP_204845569.1">
    <property type="nucleotide sequence ID" value="NZ_JAFBCL010000001.1"/>
</dbReference>
<feature type="transmembrane region" description="Helical" evidence="1">
    <location>
        <begin position="91"/>
        <end position="112"/>
    </location>
</feature>
<feature type="transmembrane region" description="Helical" evidence="1">
    <location>
        <begin position="12"/>
        <end position="32"/>
    </location>
</feature>
<reference evidence="3" key="2">
    <citation type="submission" date="2021-04" db="EMBL/GenBank/DDBJ databases">
        <title>Saccharothrix algeriensis WGS.</title>
        <authorList>
            <person name="Stuskova K."/>
            <person name="Hakalova E."/>
            <person name="Tebbal A.B."/>
            <person name="Eichmeier A."/>
        </authorList>
    </citation>
    <scope>NUCLEOTIDE SEQUENCE</scope>
    <source>
        <strain evidence="3">NRRL B-24137</strain>
    </source>
</reference>
<accession>A0A8T8HXB8</accession>
<proteinExistence type="predicted"/>
<keyword evidence="1" id="KW-0812">Transmembrane</keyword>
<feature type="transmembrane region" description="Helical" evidence="1">
    <location>
        <begin position="143"/>
        <end position="162"/>
    </location>
</feature>
<sequence length="176" mass="18538">MPPPRAVKAVPFAVLLLVAGFVLDATTVFYAFEHEDEVFALARTKRDAFDSASAVVVGDWLSGFSLVVTGLSTALLCVAVHLLLRGRRSGHVTALAVLAPHVLFTAIALPGVGWRDRAALDPDDLSAYFDPAVTPAFVRIADLAAVPLGFAGSAAALALLVLPATRHWVRRRSGVG</sequence>
<feature type="transmembrane region" description="Helical" evidence="1">
    <location>
        <begin position="60"/>
        <end position="84"/>
    </location>
</feature>
<protein>
    <submittedName>
        <fullName evidence="3">Uncharacterized protein</fullName>
    </submittedName>
</protein>